<feature type="compositionally biased region" description="Polar residues" evidence="1">
    <location>
        <begin position="128"/>
        <end position="139"/>
    </location>
</feature>
<dbReference type="EMBL" id="KV700117">
    <property type="protein sequence ID" value="OCF47077.1"/>
    <property type="molecule type" value="Genomic_DNA"/>
</dbReference>
<keyword evidence="4" id="KW-1185">Reference proteome</keyword>
<dbReference type="RefSeq" id="XP_019008296.1">
    <property type="nucleotide sequence ID" value="XM_019158550.1"/>
</dbReference>
<dbReference type="KEGG" id="kpin:30175220"/>
<evidence type="ECO:0000313" key="3">
    <source>
        <dbReference type="EMBL" id="WWC68133.1"/>
    </source>
</evidence>
<dbReference type="GeneID" id="30175220"/>
<organism evidence="2">
    <name type="scientific">Kwoniella pini CBS 10737</name>
    <dbReference type="NCBI Taxonomy" id="1296096"/>
    <lineage>
        <taxon>Eukaryota</taxon>
        <taxon>Fungi</taxon>
        <taxon>Dikarya</taxon>
        <taxon>Basidiomycota</taxon>
        <taxon>Agaricomycotina</taxon>
        <taxon>Tremellomycetes</taxon>
        <taxon>Tremellales</taxon>
        <taxon>Cryptococcaceae</taxon>
        <taxon>Kwoniella</taxon>
    </lineage>
</organism>
<name>A0A1B9HUY0_9TREE</name>
<feature type="region of interest" description="Disordered" evidence="1">
    <location>
        <begin position="1"/>
        <end position="41"/>
    </location>
</feature>
<evidence type="ECO:0000256" key="1">
    <source>
        <dbReference type="SAM" id="MobiDB-lite"/>
    </source>
</evidence>
<reference evidence="2" key="1">
    <citation type="submission" date="2013-07" db="EMBL/GenBank/DDBJ databases">
        <title>The Genome Sequence of Cryptococcus pinus CBS10737.</title>
        <authorList>
            <consortium name="The Broad Institute Genome Sequencing Platform"/>
            <person name="Cuomo C."/>
            <person name="Litvintseva A."/>
            <person name="Chen Y."/>
            <person name="Heitman J."/>
            <person name="Sun S."/>
            <person name="Springer D."/>
            <person name="Dromer F."/>
            <person name="Young S.K."/>
            <person name="Zeng Q."/>
            <person name="Gargeya S."/>
            <person name="Fitzgerald M."/>
            <person name="Abouelleil A."/>
            <person name="Alvarado L."/>
            <person name="Berlin A.M."/>
            <person name="Chapman S.B."/>
            <person name="Dewar J."/>
            <person name="Goldberg J."/>
            <person name="Griggs A."/>
            <person name="Gujja S."/>
            <person name="Hansen M."/>
            <person name="Howarth C."/>
            <person name="Imamovic A."/>
            <person name="Larimer J."/>
            <person name="McCowan C."/>
            <person name="Murphy C."/>
            <person name="Pearson M."/>
            <person name="Priest M."/>
            <person name="Roberts A."/>
            <person name="Saif S."/>
            <person name="Shea T."/>
            <person name="Sykes S."/>
            <person name="Wortman J."/>
            <person name="Nusbaum C."/>
            <person name="Birren B."/>
        </authorList>
    </citation>
    <scope>NUCLEOTIDE SEQUENCE [LARGE SCALE GENOMIC DNA]</scope>
    <source>
        <strain evidence="2">CBS 10737</strain>
    </source>
</reference>
<reference evidence="3" key="2">
    <citation type="submission" date="2013-07" db="EMBL/GenBank/DDBJ databases">
        <authorList>
            <consortium name="The Broad Institute Genome Sequencing Platform"/>
            <person name="Cuomo C."/>
            <person name="Litvintseva A."/>
            <person name="Chen Y."/>
            <person name="Heitman J."/>
            <person name="Sun S."/>
            <person name="Springer D."/>
            <person name="Dromer F."/>
            <person name="Young S.K."/>
            <person name="Zeng Q."/>
            <person name="Gargeya S."/>
            <person name="Fitzgerald M."/>
            <person name="Abouelleil A."/>
            <person name="Alvarado L."/>
            <person name="Berlin A.M."/>
            <person name="Chapman S.B."/>
            <person name="Dewar J."/>
            <person name="Goldberg J."/>
            <person name="Griggs A."/>
            <person name="Gujja S."/>
            <person name="Hansen M."/>
            <person name="Howarth C."/>
            <person name="Imamovic A."/>
            <person name="Larimer J."/>
            <person name="McCowan C."/>
            <person name="Murphy C."/>
            <person name="Pearson M."/>
            <person name="Priest M."/>
            <person name="Roberts A."/>
            <person name="Saif S."/>
            <person name="Shea T."/>
            <person name="Sykes S."/>
            <person name="Wortman J."/>
            <person name="Nusbaum C."/>
            <person name="Birren B."/>
        </authorList>
    </citation>
    <scope>NUCLEOTIDE SEQUENCE</scope>
    <source>
        <strain evidence="3">CBS 10737</strain>
    </source>
</reference>
<protein>
    <submittedName>
        <fullName evidence="2">Uncharacterized protein</fullName>
    </submittedName>
</protein>
<feature type="compositionally biased region" description="Polar residues" evidence="1">
    <location>
        <begin position="1"/>
        <end position="24"/>
    </location>
</feature>
<dbReference type="STRING" id="1296096.A0A1B9HUY0"/>
<accession>A0A1B9HUY0</accession>
<evidence type="ECO:0000313" key="4">
    <source>
        <dbReference type="Proteomes" id="UP000094020"/>
    </source>
</evidence>
<feature type="region of interest" description="Disordered" evidence="1">
    <location>
        <begin position="120"/>
        <end position="141"/>
    </location>
</feature>
<sequence>MGSRQSQPVVVNDTSSQAPTNLGQSHVDPPRPTESPLNPTPASSGILSYFYNPTKPSVTHHHLHPSSIEIICVTKYLNHLGLPIELVPRVLDFAEYWTSCRRMNNKQILVDSIRHRGHLPGGEGPWSAGQTDEITTSSRVNRDGGLKCTRGNVWYLISSPIGCISPLKSNQEITPIKSNECNESNSIRKPQESYDNVWIRRCIIETLSKDQGWSTSSTEHYGTYEQSYSWFEISLLRDDKEVEGSRHSIQHNIVAGQYYKSHVNILEFDHPTLKLAKPGDKIVLWVRAQYQGWQNWVKEGAITIFTSPYPPSS</sequence>
<proteinExistence type="predicted"/>
<reference evidence="2" key="3">
    <citation type="submission" date="2016-07" db="EMBL/GenBank/DDBJ databases">
        <title>Evolution of pathogenesis and genome organization in the Tremellales.</title>
        <authorList>
            <person name="Cuomo C."/>
            <person name="Litvintseva A."/>
            <person name="Heitman J."/>
            <person name="Chen Y."/>
            <person name="Sun S."/>
            <person name="Springer D."/>
            <person name="Dromer F."/>
            <person name="Young S."/>
            <person name="Zeng Q."/>
            <person name="Chapman S."/>
            <person name="Gujja S."/>
            <person name="Saif S."/>
            <person name="Birren B."/>
        </authorList>
    </citation>
    <scope>NUCLEOTIDE SEQUENCE</scope>
    <source>
        <strain evidence="2">CBS 10737</strain>
    </source>
</reference>
<dbReference type="Proteomes" id="UP000094020">
    <property type="component" value="Chromosome 2"/>
</dbReference>
<dbReference type="EMBL" id="CP144520">
    <property type="protein sequence ID" value="WWC68133.1"/>
    <property type="molecule type" value="Genomic_DNA"/>
</dbReference>
<dbReference type="AlphaFoldDB" id="A0A1B9HUY0"/>
<gene>
    <name evidence="2" type="ORF">I206_06851</name>
    <name evidence="3" type="ORF">I206_102056</name>
</gene>
<reference evidence="3" key="4">
    <citation type="submission" date="2024-02" db="EMBL/GenBank/DDBJ databases">
        <title>Comparative genomics of Cryptococcus and Kwoniella reveals pathogenesis evolution and contrasting modes of karyotype evolution via chromosome fusion or intercentromeric recombination.</title>
        <authorList>
            <person name="Coelho M.A."/>
            <person name="David-Palma M."/>
            <person name="Shea T."/>
            <person name="Bowers K."/>
            <person name="McGinley-Smith S."/>
            <person name="Mohammad A.W."/>
            <person name="Gnirke A."/>
            <person name="Yurkov A.M."/>
            <person name="Nowrousian M."/>
            <person name="Sun S."/>
            <person name="Cuomo C.A."/>
            <person name="Heitman J."/>
        </authorList>
    </citation>
    <scope>NUCLEOTIDE SEQUENCE</scope>
    <source>
        <strain evidence="3">CBS 10737</strain>
    </source>
</reference>
<evidence type="ECO:0000313" key="2">
    <source>
        <dbReference type="EMBL" id="OCF47077.1"/>
    </source>
</evidence>
<dbReference type="OrthoDB" id="66095at2759"/>